<feature type="region of interest" description="Disordered" evidence="4">
    <location>
        <begin position="901"/>
        <end position="954"/>
    </location>
</feature>
<feature type="compositionally biased region" description="Basic and acidic residues" evidence="4">
    <location>
        <begin position="942"/>
        <end position="954"/>
    </location>
</feature>
<evidence type="ECO:0000256" key="4">
    <source>
        <dbReference type="SAM" id="MobiDB-lite"/>
    </source>
</evidence>
<feature type="compositionally biased region" description="Low complexity" evidence="4">
    <location>
        <begin position="910"/>
        <end position="922"/>
    </location>
</feature>
<accession>A0A0G4FJV0</accession>
<evidence type="ECO:0000256" key="1">
    <source>
        <dbReference type="ARBA" id="ARBA00007366"/>
    </source>
</evidence>
<dbReference type="InterPro" id="IPR021133">
    <property type="entry name" value="HEAT_type_2"/>
</dbReference>
<dbReference type="InterPro" id="IPR057546">
    <property type="entry name" value="HEAT_GCN1"/>
</dbReference>
<keyword evidence="7" id="KW-1185">Reference proteome</keyword>
<organism evidence="6 7">
    <name type="scientific">Vitrella brassicaformis (strain CCMP3155)</name>
    <dbReference type="NCBI Taxonomy" id="1169540"/>
    <lineage>
        <taxon>Eukaryota</taxon>
        <taxon>Sar</taxon>
        <taxon>Alveolata</taxon>
        <taxon>Colpodellida</taxon>
        <taxon>Vitrellaceae</taxon>
        <taxon>Vitrella</taxon>
    </lineage>
</organism>
<dbReference type="STRING" id="1169540.A0A0G4FJV0"/>
<proteinExistence type="inferred from homology"/>
<dbReference type="EMBL" id="CDMY01000452">
    <property type="protein sequence ID" value="CEM14042.1"/>
    <property type="molecule type" value="Genomic_DNA"/>
</dbReference>
<protein>
    <recommendedName>
        <fullName evidence="5">TOG domain-containing protein</fullName>
    </recommendedName>
</protein>
<dbReference type="PANTHER" id="PTHR23346:SF7">
    <property type="entry name" value="STALLED RIBOSOME SENSOR GCN1"/>
    <property type="match status" value="1"/>
</dbReference>
<feature type="region of interest" description="Disordered" evidence="4">
    <location>
        <begin position="723"/>
        <end position="743"/>
    </location>
</feature>
<dbReference type="OrthoDB" id="5148094at2759"/>
<keyword evidence="2" id="KW-0677">Repeat</keyword>
<evidence type="ECO:0000313" key="7">
    <source>
        <dbReference type="Proteomes" id="UP000041254"/>
    </source>
</evidence>
<dbReference type="PROSITE" id="PS50077">
    <property type="entry name" value="HEAT_REPEAT"/>
    <property type="match status" value="2"/>
</dbReference>
<feature type="domain" description="TOG" evidence="5">
    <location>
        <begin position="1453"/>
        <end position="1680"/>
    </location>
</feature>
<reference evidence="6 7" key="1">
    <citation type="submission" date="2014-11" db="EMBL/GenBank/DDBJ databases">
        <authorList>
            <person name="Zhu J."/>
            <person name="Qi W."/>
            <person name="Song R."/>
        </authorList>
    </citation>
    <scope>NUCLEOTIDE SEQUENCE [LARGE SCALE GENOMIC DNA]</scope>
</reference>
<dbReference type="OMA" id="FSPDWRI"/>
<dbReference type="GO" id="GO:0019887">
    <property type="term" value="F:protein kinase regulator activity"/>
    <property type="evidence" value="ECO:0007669"/>
    <property type="project" value="TreeGrafter"/>
</dbReference>
<dbReference type="PANTHER" id="PTHR23346">
    <property type="entry name" value="TRANSLATIONAL ACTIVATOR GCN1-RELATED"/>
    <property type="match status" value="1"/>
</dbReference>
<feature type="repeat" description="HEAT" evidence="3">
    <location>
        <begin position="1742"/>
        <end position="1779"/>
    </location>
</feature>
<dbReference type="Pfam" id="PF23271">
    <property type="entry name" value="HEAT_GCN1"/>
    <property type="match status" value="1"/>
</dbReference>
<comment type="similarity">
    <text evidence="1">Belongs to the GCN1 family.</text>
</comment>
<evidence type="ECO:0000256" key="3">
    <source>
        <dbReference type="PROSITE-ProRule" id="PRU00103"/>
    </source>
</evidence>
<dbReference type="Pfam" id="PF24993">
    <property type="entry name" value="GNC1_N"/>
    <property type="match status" value="1"/>
</dbReference>
<evidence type="ECO:0000259" key="5">
    <source>
        <dbReference type="SMART" id="SM01349"/>
    </source>
</evidence>
<feature type="compositionally biased region" description="Acidic residues" evidence="4">
    <location>
        <begin position="1256"/>
        <end position="1273"/>
    </location>
</feature>
<dbReference type="Proteomes" id="UP000041254">
    <property type="component" value="Unassembled WGS sequence"/>
</dbReference>
<evidence type="ECO:0000256" key="2">
    <source>
        <dbReference type="ARBA" id="ARBA00022737"/>
    </source>
</evidence>
<feature type="repeat" description="HEAT" evidence="3">
    <location>
        <begin position="1621"/>
        <end position="1659"/>
    </location>
</feature>
<dbReference type="InterPro" id="IPR011989">
    <property type="entry name" value="ARM-like"/>
</dbReference>
<dbReference type="Pfam" id="PF24987">
    <property type="entry name" value="HEAT_EF3_N"/>
    <property type="match status" value="2"/>
</dbReference>
<dbReference type="InterPro" id="IPR034085">
    <property type="entry name" value="TOG"/>
</dbReference>
<dbReference type="GO" id="GO:0006417">
    <property type="term" value="P:regulation of translation"/>
    <property type="evidence" value="ECO:0007669"/>
    <property type="project" value="TreeGrafter"/>
</dbReference>
<feature type="region of interest" description="Disordered" evidence="4">
    <location>
        <begin position="1245"/>
        <end position="1276"/>
    </location>
</feature>
<dbReference type="SUPFAM" id="SSF48371">
    <property type="entry name" value="ARM repeat"/>
    <property type="match status" value="4"/>
</dbReference>
<gene>
    <name evidence="6" type="ORF">Vbra_5903</name>
</gene>
<dbReference type="PhylomeDB" id="A0A0G4FJV0"/>
<dbReference type="GO" id="GO:0005829">
    <property type="term" value="C:cytosol"/>
    <property type="evidence" value="ECO:0007669"/>
    <property type="project" value="TreeGrafter"/>
</dbReference>
<name>A0A0G4FJV0_VITBC</name>
<dbReference type="SMART" id="SM01349">
    <property type="entry name" value="TOG"/>
    <property type="match status" value="1"/>
</dbReference>
<dbReference type="InterPro" id="IPR016024">
    <property type="entry name" value="ARM-type_fold"/>
</dbReference>
<evidence type="ECO:0000313" key="6">
    <source>
        <dbReference type="EMBL" id="CEM14042.1"/>
    </source>
</evidence>
<dbReference type="VEuPathDB" id="CryptoDB:Vbra_5903"/>
<feature type="region of interest" description="Disordered" evidence="4">
    <location>
        <begin position="683"/>
        <end position="704"/>
    </location>
</feature>
<dbReference type="GO" id="GO:0034198">
    <property type="term" value="P:cellular response to amino acid starvation"/>
    <property type="evidence" value="ECO:0007669"/>
    <property type="project" value="TreeGrafter"/>
</dbReference>
<dbReference type="Pfam" id="PF24984">
    <property type="entry name" value="HEAT_EF3_GNC1"/>
    <property type="match status" value="1"/>
</dbReference>
<dbReference type="InParanoid" id="A0A0G4FJV0"/>
<feature type="compositionally biased region" description="Basic and acidic residues" evidence="4">
    <location>
        <begin position="1245"/>
        <end position="1255"/>
    </location>
</feature>
<dbReference type="InterPro" id="IPR056810">
    <property type="entry name" value="GNC1-like_N"/>
</dbReference>
<dbReference type="Gene3D" id="1.25.10.10">
    <property type="entry name" value="Leucine-rich Repeat Variant"/>
    <property type="match status" value="5"/>
</dbReference>
<dbReference type="Pfam" id="PF25801">
    <property type="entry name" value="HEAT_GCN1_C_2"/>
    <property type="match status" value="1"/>
</dbReference>
<sequence>MEQASGNAQEHTANGHAPDHEALLKETAEKLNTGSLKERRAALTRLTEVLSEGPVTPDLFKGAAYVAVVALPPRVSSRRPLDGLARQLVSPLGRAAKEEGEFAPFLAKLHTKAVKKLTTGDPRAFAVAVRLFLLFLLEGDPDAFLADTFVAAALQASLTNIDLPTSLQPSVLTPLLHLMARSDKAVAIMTKIVDSKDPPPVLLVTALARRISHAAKRRLGGADGEAERERAGEVRAAVAKRYCACVLEAKKRAPPETQAAFRPIFNVLTEQDFGEVMVPVIVKYLKRNPDNLLTYVIELTNLLQIDISTYARPLLGGAVFELLKASSAETREHAMQLCCSVASQCSDGSAIEGLLCELMSTLEGGSLSQAPHRLAYLEAMLALTVAPCTRSERQKYARTLLSGSGGAYLLKCCKSESSEDARAAGIKLTGVLMRLEGVTKDACHEYAKVLGGILADKKASDRLKEATVEALVSMMCAKERFSYDLSALQELIDPLVAILPQATAKHTKRGLCVDVWRVLLNMDDVQLDGVANRIDAKAMTILTDKGSYLNTRLLIHKASARELQSQLRFLVQLLNRRPPVFGGVDLCPAPANTDIASDAFRLPPSVHESNGKAAGWTGLHWAFVNVIVELVQKGAISDSRDKQRPFRLHAELASLSDFPALGTLLLLAFYNLLAHINKEAPPPWGQPLPPQQENGHKHHIDTPHPGSLRYCLTAILRICGRRAPDSDPTAPPPPPGMEPLGASLPHVIGPDLTAVALLCMCHPLTGSCDVSRMQYVKMMVREWGDFPHWGAVRRAVAKGGSIEGKDVTGYRDACLAVIETFRLLKAESMATASSCLEAAEGLCGDLTSQLYVDDICGEDPEHLPIYFAPEGILYVEEGVYIAQAVEQKNVKRNKHLTALYGEDYDPSQIPSKPSAAPKPSAKGGAGGGKKPSAAGAPHRPLTKKEIEEHQLNEQTEIRRRIQRTLDHSTYAIDGLARLCRAHPEAFGRQAGLIVPQLQRLLGSPLTVMATLKALRVMADVLLPAAAVPHRSYLPDALVRVALQKPVDDHTIQLLATVSDRTPLPTSATALILPVVSAILSDPERAGDKACMQSLQLLALQLKLRAQMEGEEVLQCVGGALKCFPALVRVCRDILAEACSYLITDETSLTLILLADIGVTDDADIRNAVVRAMDLAPLSLLPIATYLYVFKHDPSQATAKAAGDLLEKWDIEPDIGSEASFYDFLSAQSTVFQKMTADALSHLLKDRLPADEKEEREGEGEEDGEEEEDEEESAAEAHVNQTLTALARLFVQKGGRVREGVCYALVALTKKGLITTEEQIAEMFKLIFECGMEQPDVREDPDSPLRKCVLSVGHALIEDCGKDFYRHMLEIIERQIEIQTRSKSRNEAAAMASAVYLGAVTKYIDPSDAKVVAVLDRLLDLLLDPKAPSPSVQKAVADVVAPLVKACNQAKTEAFSSQMTLEKFLEEAFTNDNATIRNGAAMGVGAIVKGLGISALKQFDLIKRLQEAAEHPKEPLRRQGALMCFEALSEALGRLFEPFVIHTLPTLLNAFSDTSIHVRNAAQKAAKSLMAGLSGHGVKMVLPTLLSKVTEKQWRTKLGSIELLASMVNCAPKQLAVSLPQVVPALADVVSDSHPKVRDSADKALKTIASVITTPEIKSLQGVLIESLVNPSDKATKTALQALLETSFVHAVDAPSLAMVCPMLTRALRERGSETKKKAAQIVASMVELMREPKDFLPYYPAIIPHLKGTLVDPIPDVRQVAAKAFGRIAGALGEEHLDDVLPWLFTTLKSSSSSVERSGAANGLSEVLVALGAEKLDEFLPLILENAANKKSAPEVREGYLGLFVYLPIAFGESFQMYVPQVLPALLRGLADESEPVRDVSFRAAEVLVGQYGATHTALLLPPLEEGIFSPDWRIRQASVSLLGTLITRILRPMDAPPSADGALQPTQDLMASEVLSRERRAFLLSSLYIVRSDDNLVVRSTAGSVWKSVVSNTPKTLKELLPILMKRLIQNLGSESREKQTVAGRCVGDLVQKLGDRVLPDLMPIFAQTLESSEWHTRRGVCIGLGEVIEAAPKALLAEYSQVLLPTVRKVLCDTEGRVRETATHCAAKLYEKNSPLVLEQVLPWLMDQLFSPPVYDVASASDTHEAILHSLELLIREEPHGILPSFYGTVLKQPYDVMKIRALGCVASATNPNVVHNSFTRILPALVDAAAINQDTQFIKENGLDVDVATSIFREEIGSTANKLFHRVTSDGAHSLLGQLGTMLQEGRPLIDRSAGGVKRDGPVEEDALNPVKRALLGSLMARFFDVAAENKVPLGEYVQVLLPVIVPVALADPDSDALAKGADALLALTKAVSKETFANYVTELRGEVFKLVSDPLSGREEGIVLDGLNLKAAVEALQPVYQQALMYGKPDDREVAAKGLGEMVKHMDPVALKPWATKLAGPLIRILGDRFPANVKAAILEALRALLDRGGATLKPFLPQLQSTFLKALGDPQGGEFVRRRSGASLGALAALPGARTEPLLNELCKEAANTATDISIRGGYMQALASVLRKLPSAAPAAVRPKVEQTAFQLLKARDNEETTRQAAADALAALIGLHMDQQEADKVLSEDIIYSFSSSDAATREGMVLAAAALLALPQGWDKIIAADVSDRLVEGLTQVISSGTELPRTKRAALKAFANLCKLAKLGGDDGLKARDTCVRLLPAISELLKAKTLPLAECLDALKGMKRLCKHPRQPPHPDLLTTVVPPLYLAIRGTNPAAKLLGERGLFYGLRVRAEQTRLISDLPSWVFESEADRQFLVSYTQRVLARFEKDTSDTEVSDGDGGNE</sequence>